<keyword evidence="5 11" id="KW-0547">Nucleotide-binding</keyword>
<dbReference type="InterPro" id="IPR017441">
    <property type="entry name" value="Protein_kinase_ATP_BS"/>
</dbReference>
<dbReference type="GeneID" id="5890165"/>
<comment type="catalytic activity">
    <reaction evidence="10">
        <text>L-seryl-[protein] + ATP = O-phospho-L-seryl-[protein] + ADP + H(+)</text>
        <dbReference type="Rhea" id="RHEA:17989"/>
        <dbReference type="Rhea" id="RHEA-COMP:9863"/>
        <dbReference type="Rhea" id="RHEA-COMP:11604"/>
        <dbReference type="ChEBI" id="CHEBI:15378"/>
        <dbReference type="ChEBI" id="CHEBI:29999"/>
        <dbReference type="ChEBI" id="CHEBI:30616"/>
        <dbReference type="ChEBI" id="CHEBI:83421"/>
        <dbReference type="ChEBI" id="CHEBI:456216"/>
        <dbReference type="EC" id="2.7.11.22"/>
    </reaction>
</comment>
<proteinExistence type="inferred from homology"/>
<dbReference type="RefSeq" id="XP_001745034.1">
    <property type="nucleotide sequence ID" value="XM_001744982.1"/>
</dbReference>
<evidence type="ECO:0000256" key="11">
    <source>
        <dbReference type="PROSITE-ProRule" id="PRU10141"/>
    </source>
</evidence>
<dbReference type="GO" id="GO:0032968">
    <property type="term" value="P:positive regulation of transcription elongation by RNA polymerase II"/>
    <property type="evidence" value="ECO:0000318"/>
    <property type="project" value="GO_Central"/>
</dbReference>
<evidence type="ECO:0000256" key="12">
    <source>
        <dbReference type="RuleBase" id="RU000304"/>
    </source>
</evidence>
<keyword evidence="6" id="KW-0418">Kinase</keyword>
<dbReference type="Gene3D" id="3.30.200.20">
    <property type="entry name" value="Phosphorylase Kinase, domain 1"/>
    <property type="match status" value="1"/>
</dbReference>
<dbReference type="InParanoid" id="A9UWS5"/>
<dbReference type="Gene3D" id="1.10.510.10">
    <property type="entry name" value="Transferase(Phosphotransferase) domain 1"/>
    <property type="match status" value="1"/>
</dbReference>
<dbReference type="OMA" id="ANDWPEA"/>
<dbReference type="FunFam" id="1.10.510.10:FF:000624">
    <property type="entry name" value="Mitogen-activated protein kinase"/>
    <property type="match status" value="1"/>
</dbReference>
<dbReference type="InterPro" id="IPR011009">
    <property type="entry name" value="Kinase-like_dom_sf"/>
</dbReference>
<evidence type="ECO:0000256" key="9">
    <source>
        <dbReference type="ARBA" id="ARBA00047811"/>
    </source>
</evidence>
<evidence type="ECO:0000256" key="8">
    <source>
        <dbReference type="ARBA" id="ARBA00023242"/>
    </source>
</evidence>
<dbReference type="AlphaFoldDB" id="A9UWS5"/>
<evidence type="ECO:0000256" key="4">
    <source>
        <dbReference type="ARBA" id="ARBA00022679"/>
    </source>
</evidence>
<dbReference type="PANTHER" id="PTHR24056:SF233">
    <property type="entry name" value="CYCLIN-DEPENDENT KINASE 9"/>
    <property type="match status" value="1"/>
</dbReference>
<dbReference type="GO" id="GO:0008353">
    <property type="term" value="F:RNA polymerase II CTD heptapeptide repeat kinase activity"/>
    <property type="evidence" value="ECO:0000318"/>
    <property type="project" value="GO_Central"/>
</dbReference>
<dbReference type="KEGG" id="mbr:MONBRDRAFT_2068"/>
<keyword evidence="4" id="KW-0808">Transferase</keyword>
<dbReference type="InterPro" id="IPR008271">
    <property type="entry name" value="Ser/Thr_kinase_AS"/>
</dbReference>
<comment type="catalytic activity">
    <reaction evidence="9">
        <text>L-threonyl-[protein] + ATP = O-phospho-L-threonyl-[protein] + ADP + H(+)</text>
        <dbReference type="Rhea" id="RHEA:46608"/>
        <dbReference type="Rhea" id="RHEA-COMP:11060"/>
        <dbReference type="Rhea" id="RHEA-COMP:11605"/>
        <dbReference type="ChEBI" id="CHEBI:15378"/>
        <dbReference type="ChEBI" id="CHEBI:30013"/>
        <dbReference type="ChEBI" id="CHEBI:30616"/>
        <dbReference type="ChEBI" id="CHEBI:61977"/>
        <dbReference type="ChEBI" id="CHEBI:456216"/>
        <dbReference type="EC" id="2.7.11.22"/>
    </reaction>
</comment>
<protein>
    <recommendedName>
        <fullName evidence="13">Protein kinase domain-containing protein</fullName>
    </recommendedName>
</protein>
<feature type="non-terminal residue" evidence="14">
    <location>
        <position position="206"/>
    </location>
</feature>
<dbReference type="PROSITE" id="PS00107">
    <property type="entry name" value="PROTEIN_KINASE_ATP"/>
    <property type="match status" value="1"/>
</dbReference>
<evidence type="ECO:0000256" key="7">
    <source>
        <dbReference type="ARBA" id="ARBA00022840"/>
    </source>
</evidence>
<dbReference type="PANTHER" id="PTHR24056">
    <property type="entry name" value="CELL DIVISION PROTEIN KINASE"/>
    <property type="match status" value="1"/>
</dbReference>
<evidence type="ECO:0000256" key="1">
    <source>
        <dbReference type="ARBA" id="ARBA00004123"/>
    </source>
</evidence>
<evidence type="ECO:0000256" key="6">
    <source>
        <dbReference type="ARBA" id="ARBA00022777"/>
    </source>
</evidence>
<comment type="subcellular location">
    <subcellularLocation>
        <location evidence="1">Nucleus</location>
    </subcellularLocation>
</comment>
<comment type="similarity">
    <text evidence="2">Belongs to the protein kinase superfamily. CMGC Ser/Thr protein kinase family. CDC2/CDKX subfamily.</text>
</comment>
<dbReference type="Proteomes" id="UP000001357">
    <property type="component" value="Unassembled WGS sequence"/>
</dbReference>
<feature type="non-terminal residue" evidence="14">
    <location>
        <position position="1"/>
    </location>
</feature>
<feature type="binding site" evidence="11">
    <location>
        <position position="37"/>
    </location>
    <ligand>
        <name>ATP</name>
        <dbReference type="ChEBI" id="CHEBI:30616"/>
    </ligand>
</feature>
<evidence type="ECO:0000313" key="14">
    <source>
        <dbReference type="EMBL" id="EDQ90267.1"/>
    </source>
</evidence>
<keyword evidence="3 12" id="KW-0723">Serine/threonine-protein kinase</keyword>
<feature type="domain" description="Protein kinase" evidence="13">
    <location>
        <begin position="3"/>
        <end position="206"/>
    </location>
</feature>
<dbReference type="STRING" id="81824.A9UWS5"/>
<accession>A9UWS5</accession>
<evidence type="ECO:0000256" key="3">
    <source>
        <dbReference type="ARBA" id="ARBA00022527"/>
    </source>
</evidence>
<name>A9UWS5_MONBE</name>
<sequence length="206" mass="23036">EKYDKLRQVGKGQFGAVFKAKHKETGVIYALKKVIMKGETEGFPLTALREISLMSRLDHPNVLKLHEVVHSQGLGDIYLVFDFMDYDLAGLLNKGVEFTVPEVKGMCLDLFKGLNYLALNRVMHRDLKVANLLLNREGVLKIADFGLARYMKEGKAAASYTGVVCTRWYRAPELLLGQRQYDPAIDMWSAGCIVAELITGSPILQG</sequence>
<dbReference type="EMBL" id="CH991548">
    <property type="protein sequence ID" value="EDQ90267.1"/>
    <property type="molecule type" value="Genomic_DNA"/>
</dbReference>
<evidence type="ECO:0000259" key="13">
    <source>
        <dbReference type="PROSITE" id="PS50011"/>
    </source>
</evidence>
<dbReference type="InterPro" id="IPR000719">
    <property type="entry name" value="Prot_kinase_dom"/>
</dbReference>
<evidence type="ECO:0000256" key="5">
    <source>
        <dbReference type="ARBA" id="ARBA00022741"/>
    </source>
</evidence>
<dbReference type="SMART" id="SM00220">
    <property type="entry name" value="S_TKc"/>
    <property type="match status" value="1"/>
</dbReference>
<dbReference type="GO" id="GO:0005634">
    <property type="term" value="C:nucleus"/>
    <property type="evidence" value="ECO:0000318"/>
    <property type="project" value="GO_Central"/>
</dbReference>
<dbReference type="GO" id="GO:0005524">
    <property type="term" value="F:ATP binding"/>
    <property type="evidence" value="ECO:0007669"/>
    <property type="project" value="UniProtKB-UniRule"/>
</dbReference>
<dbReference type="FunFam" id="3.30.200.20:FF:000124">
    <property type="entry name" value="Cyclin-dependent kinase 4"/>
    <property type="match status" value="1"/>
</dbReference>
<dbReference type="PROSITE" id="PS50011">
    <property type="entry name" value="PROTEIN_KINASE_DOM"/>
    <property type="match status" value="1"/>
</dbReference>
<dbReference type="Pfam" id="PF00069">
    <property type="entry name" value="Pkinase"/>
    <property type="match status" value="1"/>
</dbReference>
<organism evidence="14 15">
    <name type="scientific">Monosiga brevicollis</name>
    <name type="common">Choanoflagellate</name>
    <dbReference type="NCBI Taxonomy" id="81824"/>
    <lineage>
        <taxon>Eukaryota</taxon>
        <taxon>Choanoflagellata</taxon>
        <taxon>Craspedida</taxon>
        <taxon>Salpingoecidae</taxon>
        <taxon>Monosiga</taxon>
    </lineage>
</organism>
<dbReference type="InterPro" id="IPR050108">
    <property type="entry name" value="CDK"/>
</dbReference>
<evidence type="ECO:0000256" key="2">
    <source>
        <dbReference type="ARBA" id="ARBA00006485"/>
    </source>
</evidence>
<gene>
    <name evidence="14" type="ORF">MONBRDRAFT_2068</name>
</gene>
<dbReference type="SUPFAM" id="SSF56112">
    <property type="entry name" value="Protein kinase-like (PK-like)"/>
    <property type="match status" value="1"/>
</dbReference>
<evidence type="ECO:0000313" key="15">
    <source>
        <dbReference type="Proteomes" id="UP000001357"/>
    </source>
</evidence>
<keyword evidence="15" id="KW-1185">Reference proteome</keyword>
<dbReference type="eggNOG" id="KOG0669">
    <property type="taxonomic scope" value="Eukaryota"/>
</dbReference>
<keyword evidence="7 11" id="KW-0067">ATP-binding</keyword>
<dbReference type="GO" id="GO:0004693">
    <property type="term" value="F:cyclin-dependent protein serine/threonine kinase activity"/>
    <property type="evidence" value="ECO:0000318"/>
    <property type="project" value="GO_Central"/>
</dbReference>
<keyword evidence="8" id="KW-0539">Nucleus</keyword>
<evidence type="ECO:0000256" key="10">
    <source>
        <dbReference type="ARBA" id="ARBA00048367"/>
    </source>
</evidence>
<dbReference type="PROSITE" id="PS00108">
    <property type="entry name" value="PROTEIN_KINASE_ST"/>
    <property type="match status" value="1"/>
</dbReference>
<reference evidence="14 15" key="1">
    <citation type="journal article" date="2008" name="Nature">
        <title>The genome of the choanoflagellate Monosiga brevicollis and the origin of metazoans.</title>
        <authorList>
            <consortium name="JGI Sequencing"/>
            <person name="King N."/>
            <person name="Westbrook M.J."/>
            <person name="Young S.L."/>
            <person name="Kuo A."/>
            <person name="Abedin M."/>
            <person name="Chapman J."/>
            <person name="Fairclough S."/>
            <person name="Hellsten U."/>
            <person name="Isogai Y."/>
            <person name="Letunic I."/>
            <person name="Marr M."/>
            <person name="Pincus D."/>
            <person name="Putnam N."/>
            <person name="Rokas A."/>
            <person name="Wright K.J."/>
            <person name="Zuzow R."/>
            <person name="Dirks W."/>
            <person name="Good M."/>
            <person name="Goodstein D."/>
            <person name="Lemons D."/>
            <person name="Li W."/>
            <person name="Lyons J.B."/>
            <person name="Morris A."/>
            <person name="Nichols S."/>
            <person name="Richter D.J."/>
            <person name="Salamov A."/>
            <person name="Bork P."/>
            <person name="Lim W.A."/>
            <person name="Manning G."/>
            <person name="Miller W.T."/>
            <person name="McGinnis W."/>
            <person name="Shapiro H."/>
            <person name="Tjian R."/>
            <person name="Grigoriev I.V."/>
            <person name="Rokhsar D."/>
        </authorList>
    </citation>
    <scope>NUCLEOTIDE SEQUENCE [LARGE SCALE GENOMIC DNA]</scope>
    <source>
        <strain evidence="15">MX1 / ATCC 50154</strain>
    </source>
</reference>